<evidence type="ECO:0000256" key="4">
    <source>
        <dbReference type="ARBA" id="ARBA00023136"/>
    </source>
</evidence>
<evidence type="ECO:0000256" key="2">
    <source>
        <dbReference type="ARBA" id="ARBA00022692"/>
    </source>
</evidence>
<dbReference type="PANTHER" id="PTHR31395">
    <property type="entry name" value="SHISA"/>
    <property type="match status" value="1"/>
</dbReference>
<evidence type="ECO:0000256" key="7">
    <source>
        <dbReference type="SAM" id="SignalP"/>
    </source>
</evidence>
<feature type="signal peptide" evidence="7">
    <location>
        <begin position="1"/>
        <end position="18"/>
    </location>
</feature>
<feature type="chain" id="PRO_5004543449" evidence="7">
    <location>
        <begin position="19"/>
        <end position="187"/>
    </location>
</feature>
<dbReference type="InterPro" id="IPR026910">
    <property type="entry name" value="Shisa"/>
</dbReference>
<feature type="compositionally biased region" description="Pro residues" evidence="5">
    <location>
        <begin position="156"/>
        <end position="179"/>
    </location>
</feature>
<dbReference type="GO" id="GO:0016020">
    <property type="term" value="C:membrane"/>
    <property type="evidence" value="ECO:0007669"/>
    <property type="project" value="UniProtKB-SubCell"/>
</dbReference>
<dbReference type="PANTHER" id="PTHR31395:SF5">
    <property type="entry name" value="PROTEIN SHISA-4"/>
    <property type="match status" value="1"/>
</dbReference>
<keyword evidence="7" id="KW-0732">Signal</keyword>
<keyword evidence="4 6" id="KW-0472">Membrane</keyword>
<evidence type="ECO:0000256" key="6">
    <source>
        <dbReference type="SAM" id="Phobius"/>
    </source>
</evidence>
<dbReference type="EMBL" id="KE164823">
    <property type="protein sequence ID" value="EPQ20360.1"/>
    <property type="molecule type" value="Genomic_DNA"/>
</dbReference>
<evidence type="ECO:0000313" key="10">
    <source>
        <dbReference type="Proteomes" id="UP000052978"/>
    </source>
</evidence>
<dbReference type="eggNOG" id="ENOG502RY6V">
    <property type="taxonomic scope" value="Eukaryota"/>
</dbReference>
<feature type="domain" description="Shisa N-terminal" evidence="8">
    <location>
        <begin position="20"/>
        <end position="69"/>
    </location>
</feature>
<feature type="transmembrane region" description="Helical" evidence="6">
    <location>
        <begin position="80"/>
        <end position="105"/>
    </location>
</feature>
<reference evidence="9 10" key="1">
    <citation type="journal article" date="2013" name="Nat. Commun.">
        <title>Genome analysis reveals insights into physiology and longevity of the Brandt's bat Myotis brandtii.</title>
        <authorList>
            <person name="Seim I."/>
            <person name="Fang X."/>
            <person name="Xiong Z."/>
            <person name="Lobanov A.V."/>
            <person name="Huang Z."/>
            <person name="Ma S."/>
            <person name="Feng Y."/>
            <person name="Turanov A.A."/>
            <person name="Zhu Y."/>
            <person name="Lenz T.L."/>
            <person name="Gerashchenko M.V."/>
            <person name="Fan D."/>
            <person name="Hee Yim S."/>
            <person name="Yao X."/>
            <person name="Jordan D."/>
            <person name="Xiong Y."/>
            <person name="Ma Y."/>
            <person name="Lyapunov A.N."/>
            <person name="Chen G."/>
            <person name="Kulakova O.I."/>
            <person name="Sun Y."/>
            <person name="Lee S.G."/>
            <person name="Bronson R.T."/>
            <person name="Moskalev A.A."/>
            <person name="Sunyaev S.R."/>
            <person name="Zhang G."/>
            <person name="Krogh A."/>
            <person name="Wang J."/>
            <person name="Gladyshev V.N."/>
        </authorList>
    </citation>
    <scope>NUCLEOTIDE SEQUENCE [LARGE SCALE GENOMIC DNA]</scope>
</reference>
<dbReference type="AlphaFoldDB" id="S7NTV3"/>
<evidence type="ECO:0000256" key="5">
    <source>
        <dbReference type="SAM" id="MobiDB-lite"/>
    </source>
</evidence>
<evidence type="ECO:0000313" key="9">
    <source>
        <dbReference type="EMBL" id="EPQ20360.1"/>
    </source>
</evidence>
<feature type="region of interest" description="Disordered" evidence="5">
    <location>
        <begin position="116"/>
        <end position="187"/>
    </location>
</feature>
<evidence type="ECO:0000256" key="1">
    <source>
        <dbReference type="ARBA" id="ARBA00004370"/>
    </source>
</evidence>
<dbReference type="Pfam" id="PF13908">
    <property type="entry name" value="Shisa_N"/>
    <property type="match status" value="1"/>
</dbReference>
<dbReference type="Proteomes" id="UP000052978">
    <property type="component" value="Unassembled WGS sequence"/>
</dbReference>
<dbReference type="InterPro" id="IPR053891">
    <property type="entry name" value="Shisa_N"/>
</dbReference>
<accession>S7NTV3</accession>
<proteinExistence type="predicted"/>
<comment type="subcellular location">
    <subcellularLocation>
        <location evidence="1">Membrane</location>
    </subcellularLocation>
</comment>
<protein>
    <submittedName>
        <fullName evidence="9">Protein shisa-4</fullName>
    </submittedName>
</protein>
<evidence type="ECO:0000256" key="3">
    <source>
        <dbReference type="ARBA" id="ARBA00022989"/>
    </source>
</evidence>
<keyword evidence="10" id="KW-1185">Reference proteome</keyword>
<organism evidence="9 10">
    <name type="scientific">Myotis brandtii</name>
    <name type="common">Brandt's bat</name>
    <dbReference type="NCBI Taxonomy" id="109478"/>
    <lineage>
        <taxon>Eukaryota</taxon>
        <taxon>Metazoa</taxon>
        <taxon>Chordata</taxon>
        <taxon>Craniata</taxon>
        <taxon>Vertebrata</taxon>
        <taxon>Euteleostomi</taxon>
        <taxon>Mammalia</taxon>
        <taxon>Eutheria</taxon>
        <taxon>Laurasiatheria</taxon>
        <taxon>Chiroptera</taxon>
        <taxon>Yangochiroptera</taxon>
        <taxon>Vespertilionidae</taxon>
        <taxon>Myotis</taxon>
    </lineage>
</organism>
<keyword evidence="3 6" id="KW-1133">Transmembrane helix</keyword>
<name>S7NTV3_MYOBR</name>
<evidence type="ECO:0000259" key="8">
    <source>
        <dbReference type="Pfam" id="PF13908"/>
    </source>
</evidence>
<gene>
    <name evidence="9" type="ORF">D623_10008137</name>
</gene>
<keyword evidence="2 6" id="KW-0812">Transmembrane</keyword>
<sequence>MPLTAIALLLLGAPLALASTECLGYLDEADSWRLGFSCEPLAFCCGTCSQRYCCGDPGLRLSQFQQKRCLVFSPKFVVRLVTAVTLFMAMVTTCCCCFCLCRYLIRRRQRLLGPFPGRDGAATRSPDRRGPPRAAEGQLAELCGHPRGQSDTHGAPPQPPLYPAGPPVYSPAAPPPYLPRQPAYPGT</sequence>